<sequence>MIRGFKEMYFSSGQYARDYHVDMCGHCRLNTGGEHEEHCPLFKPVIARGEIFNSINFYYKFLPDLSINFYKGAELSRRA</sequence>
<proteinExistence type="predicted"/>
<name>A0A6H1ZNP0_9ZZZZ</name>
<gene>
    <name evidence="1" type="ORF">TM448A01234_0005</name>
</gene>
<organism evidence="1">
    <name type="scientific">viral metagenome</name>
    <dbReference type="NCBI Taxonomy" id="1070528"/>
    <lineage>
        <taxon>unclassified sequences</taxon>
        <taxon>metagenomes</taxon>
        <taxon>organismal metagenomes</taxon>
    </lineage>
</organism>
<protein>
    <submittedName>
        <fullName evidence="1">Uncharacterized protein</fullName>
    </submittedName>
</protein>
<evidence type="ECO:0000313" key="1">
    <source>
        <dbReference type="EMBL" id="QJA49128.1"/>
    </source>
</evidence>
<accession>A0A6H1ZNP0</accession>
<dbReference type="EMBL" id="MT144119">
    <property type="protein sequence ID" value="QJA49128.1"/>
    <property type="molecule type" value="Genomic_DNA"/>
</dbReference>
<dbReference type="AlphaFoldDB" id="A0A6H1ZNP0"/>
<reference evidence="1" key="1">
    <citation type="submission" date="2020-03" db="EMBL/GenBank/DDBJ databases">
        <title>The deep terrestrial virosphere.</title>
        <authorList>
            <person name="Holmfeldt K."/>
            <person name="Nilsson E."/>
            <person name="Simone D."/>
            <person name="Lopez-Fernandez M."/>
            <person name="Wu X."/>
            <person name="de Brujin I."/>
            <person name="Lundin D."/>
            <person name="Andersson A."/>
            <person name="Bertilsson S."/>
            <person name="Dopson M."/>
        </authorList>
    </citation>
    <scope>NUCLEOTIDE SEQUENCE</scope>
    <source>
        <strain evidence="1">TM448A01234</strain>
    </source>
</reference>